<evidence type="ECO:0000313" key="6">
    <source>
        <dbReference type="Proteomes" id="UP000195570"/>
    </source>
</evidence>
<dbReference type="GO" id="GO:0000398">
    <property type="term" value="P:mRNA splicing, via spliceosome"/>
    <property type="evidence" value="ECO:0007669"/>
    <property type="project" value="TreeGrafter"/>
</dbReference>
<feature type="domain" description="Sm" evidence="4">
    <location>
        <begin position="8"/>
        <end position="79"/>
    </location>
</feature>
<comment type="similarity">
    <text evidence="1">Belongs to the snRNP Sm proteins family.</text>
</comment>
<dbReference type="GO" id="GO:0034719">
    <property type="term" value="C:SMN-Sm protein complex"/>
    <property type="evidence" value="ECO:0007669"/>
    <property type="project" value="TreeGrafter"/>
</dbReference>
<evidence type="ECO:0000259" key="4">
    <source>
        <dbReference type="SMART" id="SM00651"/>
    </source>
</evidence>
<dbReference type="GO" id="GO:0005685">
    <property type="term" value="C:U1 snRNP"/>
    <property type="evidence" value="ECO:0007669"/>
    <property type="project" value="TreeGrafter"/>
</dbReference>
<dbReference type="VEuPathDB" id="TriTrypDB:TEOVI_000815900"/>
<evidence type="ECO:0000256" key="1">
    <source>
        <dbReference type="ARBA" id="ARBA00006850"/>
    </source>
</evidence>
<dbReference type="PANTHER" id="PTHR10553">
    <property type="entry name" value="SMALL NUCLEAR RIBONUCLEOPROTEIN"/>
    <property type="match status" value="1"/>
</dbReference>
<gene>
    <name evidence="5" type="ORF">TEOVI_000815900</name>
</gene>
<dbReference type="Proteomes" id="UP000195570">
    <property type="component" value="Unassembled WGS sequence"/>
</dbReference>
<dbReference type="PANTHER" id="PTHR10553:SF2">
    <property type="entry name" value="SMALL NUCLEAR RIBONUCLEOPROTEIN G"/>
    <property type="match status" value="1"/>
</dbReference>
<dbReference type="InterPro" id="IPR010920">
    <property type="entry name" value="LSM_dom_sf"/>
</dbReference>
<dbReference type="EMBL" id="CZPT02000960">
    <property type="protein sequence ID" value="SCU68343.1"/>
    <property type="molecule type" value="Genomic_DNA"/>
</dbReference>
<keyword evidence="6" id="KW-1185">Reference proteome</keyword>
<dbReference type="GO" id="GO:0005689">
    <property type="term" value="C:U12-type spliceosomal complex"/>
    <property type="evidence" value="ECO:0007669"/>
    <property type="project" value="TreeGrafter"/>
</dbReference>
<dbReference type="GO" id="GO:0071013">
    <property type="term" value="C:catalytic step 2 spliceosome"/>
    <property type="evidence" value="ECO:0007669"/>
    <property type="project" value="TreeGrafter"/>
</dbReference>
<protein>
    <recommendedName>
        <fullName evidence="3">Sm protein G</fullName>
    </recommendedName>
</protein>
<accession>A0A1G4I8R6</accession>
<dbReference type="Gene3D" id="2.30.30.100">
    <property type="match status" value="1"/>
</dbReference>
<dbReference type="FunFam" id="2.30.30.100:FF:000088">
    <property type="entry name" value="Small nuclear ribonucleoprotein Sm-G"/>
    <property type="match status" value="1"/>
</dbReference>
<dbReference type="GO" id="GO:0005687">
    <property type="term" value="C:U4 snRNP"/>
    <property type="evidence" value="ECO:0007669"/>
    <property type="project" value="TreeGrafter"/>
</dbReference>
<reference evidence="5" key="1">
    <citation type="submission" date="2016-09" db="EMBL/GenBank/DDBJ databases">
        <authorList>
            <person name="Hebert L."/>
            <person name="Moumen B."/>
        </authorList>
    </citation>
    <scope>NUCLEOTIDE SEQUENCE [LARGE SCALE GENOMIC DNA]</scope>
    <source>
        <strain evidence="5">OVI</strain>
    </source>
</reference>
<dbReference type="GO" id="GO:0003723">
    <property type="term" value="F:RNA binding"/>
    <property type="evidence" value="ECO:0007669"/>
    <property type="project" value="TreeGrafter"/>
</dbReference>
<comment type="caution">
    <text evidence="5">The sequence shown here is derived from an EMBL/GenBank/DDBJ whole genome shotgun (WGS) entry which is preliminary data.</text>
</comment>
<evidence type="ECO:0000313" key="5">
    <source>
        <dbReference type="EMBL" id="SCU68343.1"/>
    </source>
</evidence>
<dbReference type="SUPFAM" id="SSF50182">
    <property type="entry name" value="Sm-like ribonucleoproteins"/>
    <property type="match status" value="1"/>
</dbReference>
<name>A0A1G4I8R6_TRYEQ</name>
<keyword evidence="2 5" id="KW-0687">Ribonucleoprotein</keyword>
<dbReference type="InterPro" id="IPR001163">
    <property type="entry name" value="Sm_dom_euk/arc"/>
</dbReference>
<dbReference type="GO" id="GO:0005686">
    <property type="term" value="C:U2 snRNP"/>
    <property type="evidence" value="ECO:0007669"/>
    <property type="project" value="TreeGrafter"/>
</dbReference>
<dbReference type="GeneID" id="92382093"/>
<dbReference type="Pfam" id="PF01423">
    <property type="entry name" value="LSM"/>
    <property type="match status" value="1"/>
</dbReference>
<dbReference type="GO" id="GO:0097526">
    <property type="term" value="C:spliceosomal tri-snRNP complex"/>
    <property type="evidence" value="ECO:0007669"/>
    <property type="project" value="TreeGrafter"/>
</dbReference>
<dbReference type="SMART" id="SM00651">
    <property type="entry name" value="Sm"/>
    <property type="match status" value="1"/>
</dbReference>
<dbReference type="GO" id="GO:0071011">
    <property type="term" value="C:precatalytic spliceosome"/>
    <property type="evidence" value="ECO:0007669"/>
    <property type="project" value="TreeGrafter"/>
</dbReference>
<dbReference type="GO" id="GO:0071004">
    <property type="term" value="C:U2-type prespliceosome"/>
    <property type="evidence" value="ECO:0007669"/>
    <property type="project" value="TreeGrafter"/>
</dbReference>
<sequence>MPAKKRIANLNHFMEKRVKVKLTSGRSISGELRGVDEFMSIVLYDAVDETPTSGTVENEDKTSLGTAVVRGAMIVDIVGLEV</sequence>
<evidence type="ECO:0000256" key="2">
    <source>
        <dbReference type="ARBA" id="ARBA00023274"/>
    </source>
</evidence>
<dbReference type="GO" id="GO:0005682">
    <property type="term" value="C:U5 snRNP"/>
    <property type="evidence" value="ECO:0007669"/>
    <property type="project" value="TreeGrafter"/>
</dbReference>
<dbReference type="RefSeq" id="XP_067079516.1">
    <property type="nucleotide sequence ID" value="XM_067223415.1"/>
</dbReference>
<organism evidence="5 6">
    <name type="scientific">Trypanosoma equiperdum</name>
    <dbReference type="NCBI Taxonomy" id="5694"/>
    <lineage>
        <taxon>Eukaryota</taxon>
        <taxon>Discoba</taxon>
        <taxon>Euglenozoa</taxon>
        <taxon>Kinetoplastea</taxon>
        <taxon>Metakinetoplastina</taxon>
        <taxon>Trypanosomatida</taxon>
        <taxon>Trypanosomatidae</taxon>
        <taxon>Trypanosoma</taxon>
    </lineage>
</organism>
<dbReference type="InterPro" id="IPR044641">
    <property type="entry name" value="Lsm7/SmG-like"/>
</dbReference>
<evidence type="ECO:0000256" key="3">
    <source>
        <dbReference type="ARBA" id="ARBA00041356"/>
    </source>
</evidence>
<dbReference type="AlphaFoldDB" id="A0A1G4I8R6"/>
<proteinExistence type="inferred from homology"/>
<dbReference type="GO" id="GO:0043186">
    <property type="term" value="C:P granule"/>
    <property type="evidence" value="ECO:0007669"/>
    <property type="project" value="TreeGrafter"/>
</dbReference>